<proteinExistence type="predicted"/>
<dbReference type="Proteomes" id="UP000250369">
    <property type="component" value="Unassembled WGS sequence"/>
</dbReference>
<name>A0A329LYQ2_9BACL</name>
<reference evidence="3 4" key="1">
    <citation type="journal article" date="2009" name="Int. J. Syst. Evol. Microbiol.">
        <title>Paenibacillus contaminans sp. nov., isolated from a contaminated laboratory plate.</title>
        <authorList>
            <person name="Chou J.H."/>
            <person name="Lee J.H."/>
            <person name="Lin M.C."/>
            <person name="Chang P.S."/>
            <person name="Arun A.B."/>
            <person name="Young C.C."/>
            <person name="Chen W.M."/>
        </authorList>
    </citation>
    <scope>NUCLEOTIDE SEQUENCE [LARGE SCALE GENOMIC DNA]</scope>
    <source>
        <strain evidence="3 4">CKOBP-6</strain>
    </source>
</reference>
<dbReference type="OrthoDB" id="9790723at2"/>
<dbReference type="EMBL" id="QMFB01000031">
    <property type="protein sequence ID" value="RAV12991.1"/>
    <property type="molecule type" value="Genomic_DNA"/>
</dbReference>
<feature type="transmembrane region" description="Helical" evidence="1">
    <location>
        <begin position="80"/>
        <end position="100"/>
    </location>
</feature>
<dbReference type="RefSeq" id="WP_113035481.1">
    <property type="nucleotide sequence ID" value="NZ_QMFB01000031.1"/>
</dbReference>
<evidence type="ECO:0000313" key="4">
    <source>
        <dbReference type="Proteomes" id="UP000250369"/>
    </source>
</evidence>
<dbReference type="AlphaFoldDB" id="A0A329LYQ2"/>
<dbReference type="Pfam" id="PF14378">
    <property type="entry name" value="PAP2_3"/>
    <property type="match status" value="1"/>
</dbReference>
<feature type="transmembrane region" description="Helical" evidence="1">
    <location>
        <begin position="156"/>
        <end position="175"/>
    </location>
</feature>
<dbReference type="GO" id="GO:0016020">
    <property type="term" value="C:membrane"/>
    <property type="evidence" value="ECO:0007669"/>
    <property type="project" value="UniProtKB-SubCell"/>
</dbReference>
<evidence type="ECO:0000259" key="2">
    <source>
        <dbReference type="Pfam" id="PF14378"/>
    </source>
</evidence>
<keyword evidence="4" id="KW-1185">Reference proteome</keyword>
<gene>
    <name evidence="3" type="ORF">DQG23_33965</name>
</gene>
<evidence type="ECO:0000256" key="1">
    <source>
        <dbReference type="SAM" id="Phobius"/>
    </source>
</evidence>
<sequence>MTMKNKLAAYRPLLWLLAIPVLNVFYALLNHGKNGAGNLVTDLDNIIPFEAAFAVPYLLWYPFVFLMLVAIFLKNRKAYYQTLITLCAGLIVSYAIYAVFQTTVPRALVTGDGAFDSLVRFIYATDQPYNCFPSIHVLTSYLIIKGVSASGNFGRFTRIAAGVFSWTIIASTLLIKQHVILDAAGSIFLVELLFPVFGLLTGIFARRRSEAASGLPGKMALKSSASTKISA</sequence>
<evidence type="ECO:0000313" key="3">
    <source>
        <dbReference type="EMBL" id="RAV12991.1"/>
    </source>
</evidence>
<feature type="domain" description="Inositolphosphotransferase Aur1/Ipt1" evidence="2">
    <location>
        <begin position="52"/>
        <end position="192"/>
    </location>
</feature>
<protein>
    <submittedName>
        <fullName evidence="3">Inositol phosphorylceramide synthase</fullName>
    </submittedName>
</protein>
<feature type="transmembrane region" description="Helical" evidence="1">
    <location>
        <begin position="49"/>
        <end position="73"/>
    </location>
</feature>
<keyword evidence="1" id="KW-0472">Membrane</keyword>
<keyword evidence="1" id="KW-1133">Transmembrane helix</keyword>
<feature type="transmembrane region" description="Helical" evidence="1">
    <location>
        <begin position="187"/>
        <end position="205"/>
    </location>
</feature>
<dbReference type="InterPro" id="IPR026841">
    <property type="entry name" value="Aur1/Ipt1"/>
</dbReference>
<comment type="caution">
    <text evidence="3">The sequence shown here is derived from an EMBL/GenBank/DDBJ whole genome shotgun (WGS) entry which is preliminary data.</text>
</comment>
<accession>A0A329LYQ2</accession>
<organism evidence="3 4">
    <name type="scientific">Paenibacillus contaminans</name>
    <dbReference type="NCBI Taxonomy" id="450362"/>
    <lineage>
        <taxon>Bacteria</taxon>
        <taxon>Bacillati</taxon>
        <taxon>Bacillota</taxon>
        <taxon>Bacilli</taxon>
        <taxon>Bacillales</taxon>
        <taxon>Paenibacillaceae</taxon>
        <taxon>Paenibacillus</taxon>
    </lineage>
</organism>
<feature type="transmembrane region" description="Helical" evidence="1">
    <location>
        <begin position="127"/>
        <end position="144"/>
    </location>
</feature>
<keyword evidence="1" id="KW-0812">Transmembrane</keyword>
<feature type="transmembrane region" description="Helical" evidence="1">
    <location>
        <begin position="12"/>
        <end position="29"/>
    </location>
</feature>